<evidence type="ECO:0000259" key="7">
    <source>
        <dbReference type="Pfam" id="PF13087"/>
    </source>
</evidence>
<evidence type="ECO:0000256" key="1">
    <source>
        <dbReference type="ARBA" id="ARBA00022741"/>
    </source>
</evidence>
<evidence type="ECO:0000259" key="6">
    <source>
        <dbReference type="Pfam" id="PF13086"/>
    </source>
</evidence>
<keyword evidence="1" id="KW-0547">Nucleotide-binding</keyword>
<dbReference type="Pfam" id="PF13086">
    <property type="entry name" value="AAA_11"/>
    <property type="match status" value="1"/>
</dbReference>
<keyword evidence="3 9" id="KW-0347">Helicase</keyword>
<evidence type="ECO:0000313" key="9">
    <source>
        <dbReference type="EMBL" id="RVW94605.1"/>
    </source>
</evidence>
<evidence type="ECO:0000256" key="3">
    <source>
        <dbReference type="ARBA" id="ARBA00022806"/>
    </source>
</evidence>
<dbReference type="PANTHER" id="PTHR10887:SF522">
    <property type="entry name" value="P-LOOP CONTAINING NUCLEOSIDE TRIPHOSPHATE HYDROLASES SUPERFAMILY PROTEIN"/>
    <property type="match status" value="1"/>
</dbReference>
<protein>
    <submittedName>
        <fullName evidence="9">Putative helicase MAGATAMA 3</fullName>
    </submittedName>
</protein>
<dbReference type="Proteomes" id="UP000288805">
    <property type="component" value="Unassembled WGS sequence"/>
</dbReference>
<gene>
    <name evidence="9" type="primary">MAA3_4</name>
    <name evidence="9" type="ORF">CK203_030896</name>
</gene>
<feature type="region of interest" description="Disordered" evidence="5">
    <location>
        <begin position="428"/>
        <end position="489"/>
    </location>
</feature>
<dbReference type="Gene3D" id="3.40.50.300">
    <property type="entry name" value="P-loop containing nucleotide triphosphate hydrolases"/>
    <property type="match status" value="2"/>
</dbReference>
<evidence type="ECO:0000256" key="4">
    <source>
        <dbReference type="ARBA" id="ARBA00022840"/>
    </source>
</evidence>
<evidence type="ECO:0000259" key="8">
    <source>
        <dbReference type="Pfam" id="PF20073"/>
    </source>
</evidence>
<reference evidence="9 10" key="1">
    <citation type="journal article" date="2018" name="PLoS Genet.">
        <title>Population sequencing reveals clonal diversity and ancestral inbreeding in the grapevine cultivar Chardonnay.</title>
        <authorList>
            <person name="Roach M.J."/>
            <person name="Johnson D.L."/>
            <person name="Bohlmann J."/>
            <person name="van Vuuren H.J."/>
            <person name="Jones S.J."/>
            <person name="Pretorius I.S."/>
            <person name="Schmidt S.A."/>
            <person name="Borneman A.R."/>
        </authorList>
    </citation>
    <scope>NUCLEOTIDE SEQUENCE [LARGE SCALE GENOMIC DNA]</scope>
    <source>
        <strain evidence="10">cv. Chardonnay</strain>
        <tissue evidence="9">Leaf</tissue>
    </source>
</reference>
<feature type="compositionally biased region" description="Low complexity" evidence="5">
    <location>
        <begin position="1088"/>
        <end position="1100"/>
    </location>
</feature>
<dbReference type="GO" id="GO:0016787">
    <property type="term" value="F:hydrolase activity"/>
    <property type="evidence" value="ECO:0007669"/>
    <property type="project" value="UniProtKB-KW"/>
</dbReference>
<dbReference type="InterPro" id="IPR045529">
    <property type="entry name" value="DUF6469"/>
</dbReference>
<dbReference type="GO" id="GO:0005524">
    <property type="term" value="F:ATP binding"/>
    <property type="evidence" value="ECO:0007669"/>
    <property type="project" value="UniProtKB-KW"/>
</dbReference>
<dbReference type="GO" id="GO:0005694">
    <property type="term" value="C:chromosome"/>
    <property type="evidence" value="ECO:0007669"/>
    <property type="project" value="UniProtKB-ARBA"/>
</dbReference>
<keyword evidence="4" id="KW-0067">ATP-binding</keyword>
<dbReference type="InterPro" id="IPR047187">
    <property type="entry name" value="SF1_C_Upf1"/>
</dbReference>
<name>A0A438ID04_VITVI</name>
<comment type="caution">
    <text evidence="9">The sequence shown here is derived from an EMBL/GenBank/DDBJ whole genome shotgun (WGS) entry which is preliminary data.</text>
</comment>
<proteinExistence type="predicted"/>
<dbReference type="FunFam" id="3.40.50.300:FF:000326">
    <property type="entry name" value="P-loop containing nucleoside triphosphate hydrolase"/>
    <property type="match status" value="1"/>
</dbReference>
<dbReference type="Pfam" id="PF20073">
    <property type="entry name" value="DUF6469"/>
    <property type="match status" value="1"/>
</dbReference>
<dbReference type="AlphaFoldDB" id="A0A438ID04"/>
<dbReference type="EMBL" id="QGNW01000120">
    <property type="protein sequence ID" value="RVW94605.1"/>
    <property type="molecule type" value="Genomic_DNA"/>
</dbReference>
<evidence type="ECO:0000256" key="5">
    <source>
        <dbReference type="SAM" id="MobiDB-lite"/>
    </source>
</evidence>
<dbReference type="PANTHER" id="PTHR10887">
    <property type="entry name" value="DNA2/NAM7 HELICASE FAMILY"/>
    <property type="match status" value="1"/>
</dbReference>
<dbReference type="InterPro" id="IPR045055">
    <property type="entry name" value="DNA2/NAM7-like"/>
</dbReference>
<evidence type="ECO:0000256" key="2">
    <source>
        <dbReference type="ARBA" id="ARBA00022801"/>
    </source>
</evidence>
<sequence>MLGDLGRKSDDNGRKCPTAEKMERKQWKKAETAPKDLMGLVFSWSLKDILNKNLYKNKVKMIPDTFSSVSHYLTSFIYPLIEETHADLLSSMTMVSQAPLCEILSVETTKDYEPPTNLMYKITLKVIRNNGNDAEIYEPETGDLIALTDVRPKCISDLNRPKISYIVASVVAKPVRDPDEPPPEEDTCIVLSSKPIEFEQNMETNKKRKTLFAVFLINMITNNRIWAALNIGPDLGNKSIIQKVLQPDSLAGEECALCISDSVSNSEPMVSSFDLNDSQKAAVLSCIAARECHHQNSIKQIWGPPGTGKTKTVATLLFALYRMKCRTVTCAPTNIAVLTVTERLVGLVRDSNEYGTYGLGDILLFGNGKRMKIDDHRDLHDVFLDFRVKILANCFSPRSGWKHSLESMICLLEDPKEMYSTYLRERMNQGKGVQTNQEKEEDIQSQSFNKDGRKNKKSWMRKDIERTLKNSKKGKGKKQQDKNSEGATDGSCDKLLTLEEFFKKKFYDIVNNLKFCIPKLRTHLPTSLIPLEVAKNMIGAHRLLESFITLFQNVSVESKGLKEVIEKIGDAGKSVDRFCKFHKTRRKFLEILRCLRQAIEVPNTTDHYRIKSFCLQNATLLFCTASSSAKIPVGGKPIELLVIDEAAQLKECESAIPLQISGIRHAILIGDELQLPAMVKSKISEEAKFGRSLFQRLVLLGHRKHLLNLQYRMHPSISLFPNREFYDNLILDAPNVKERKYERSYLHGNMYGSYSFINVAYGKEEFDYRYSTRNMVEVVVVSEMVATLAKATKGRKQRVSVGIISPYKAQVYAIQDRLGKKYTSSADGKFSVSVRSVDGFQGGEEDIIIISTVRCNLKGSVGFISNRQRTNVALTRARYCLWIFGNGPTLEHSGTVWGKLVNDAKDRGCFHNAEEDNNLARAITTSLVELGELHLLQKKDSLLFRKARWKVHFSDDFWKSMVRIKSVEIHNKVFCLLEKLSSGWRRPDNEANPNTINGTCLQLLELYKVTKILNLVWSVEILKEDSNYIQVLKVWDILPMERTPKQAARLENLFGNKRVIDMDHCKFKCVEGNLEVPMTWPADDEPEQSLSSFKSLSLQS</sequence>
<feature type="domain" description="DNA2/NAM7 helicase helicase" evidence="6">
    <location>
        <begin position="275"/>
        <end position="682"/>
    </location>
</feature>
<keyword evidence="2" id="KW-0378">Hydrolase</keyword>
<feature type="domain" description="DNA2/NAM7 helicase-like C-terminal" evidence="7">
    <location>
        <begin position="690"/>
        <end position="886"/>
    </location>
</feature>
<dbReference type="GO" id="GO:0004386">
    <property type="term" value="F:helicase activity"/>
    <property type="evidence" value="ECO:0007669"/>
    <property type="project" value="UniProtKB-KW"/>
</dbReference>
<dbReference type="InterPro" id="IPR041677">
    <property type="entry name" value="DNA2/NAM7_AAA_11"/>
</dbReference>
<feature type="region of interest" description="Disordered" evidence="5">
    <location>
        <begin position="1080"/>
        <end position="1100"/>
    </location>
</feature>
<dbReference type="InterPro" id="IPR041679">
    <property type="entry name" value="DNA2/NAM7-like_C"/>
</dbReference>
<dbReference type="SUPFAM" id="SSF52540">
    <property type="entry name" value="P-loop containing nucleoside triphosphate hydrolases"/>
    <property type="match status" value="1"/>
</dbReference>
<feature type="domain" description="DUF6469" evidence="8">
    <location>
        <begin position="99"/>
        <end position="231"/>
    </location>
</feature>
<organism evidence="9 10">
    <name type="scientific">Vitis vinifera</name>
    <name type="common">Grape</name>
    <dbReference type="NCBI Taxonomy" id="29760"/>
    <lineage>
        <taxon>Eukaryota</taxon>
        <taxon>Viridiplantae</taxon>
        <taxon>Streptophyta</taxon>
        <taxon>Embryophyta</taxon>
        <taxon>Tracheophyta</taxon>
        <taxon>Spermatophyta</taxon>
        <taxon>Magnoliopsida</taxon>
        <taxon>eudicotyledons</taxon>
        <taxon>Gunneridae</taxon>
        <taxon>Pentapetalae</taxon>
        <taxon>rosids</taxon>
        <taxon>Vitales</taxon>
        <taxon>Vitaceae</taxon>
        <taxon>Viteae</taxon>
        <taxon>Vitis</taxon>
    </lineage>
</organism>
<dbReference type="Pfam" id="PF13087">
    <property type="entry name" value="AAA_12"/>
    <property type="match status" value="1"/>
</dbReference>
<dbReference type="CDD" id="cd18808">
    <property type="entry name" value="SF1_C_Upf1"/>
    <property type="match status" value="1"/>
</dbReference>
<dbReference type="InterPro" id="IPR027417">
    <property type="entry name" value="P-loop_NTPase"/>
</dbReference>
<evidence type="ECO:0000313" key="10">
    <source>
        <dbReference type="Proteomes" id="UP000288805"/>
    </source>
</evidence>
<accession>A0A438ID04</accession>
<feature type="region of interest" description="Disordered" evidence="5">
    <location>
        <begin position="1"/>
        <end position="27"/>
    </location>
</feature>